<evidence type="ECO:0000313" key="2">
    <source>
        <dbReference type="EMBL" id="WZU69184.1"/>
    </source>
</evidence>
<protein>
    <submittedName>
        <fullName evidence="2">DUF6455 family protein</fullName>
    </submittedName>
</protein>
<dbReference type="KEGG" id="yrh:AABB31_10220"/>
<dbReference type="Pfam" id="PF20056">
    <property type="entry name" value="DUF6455"/>
    <property type="match status" value="1"/>
</dbReference>
<name>A0AAN0MCW7_9RHOB</name>
<dbReference type="EMBL" id="CP151767">
    <property type="protein sequence ID" value="WZU69184.1"/>
    <property type="molecule type" value="Genomic_DNA"/>
</dbReference>
<reference evidence="3" key="1">
    <citation type="submission" date="2024-04" db="EMBL/GenBank/DDBJ databases">
        <title>Phylogenomic analyses of a clade within the roseobacter group suggest taxonomic reassignments of species of the genera Aestuariivita, Citreicella, Loktanella, Nautella, Pelagibaca, Ruegeria, Thalassobius, Thiobacimonas and Tropicibacter, and the proposal o.</title>
        <authorList>
            <person name="Jeon C.O."/>
        </authorList>
    </citation>
    <scope>NUCLEOTIDE SEQUENCE [LARGE SCALE GENOMIC DNA]</scope>
    <source>
        <strain evidence="3">SS1-5</strain>
    </source>
</reference>
<sequence length="99" mass="10890">MAMHRIGAARPHYWKTLAMARATGVSLRRALADGSVDAQAYAQMIEDCRRCAAPDRCAKCLDQTHLTSRPTINLDAPPDYCANRQLFITLRAEQSGSGI</sequence>
<organism evidence="2 3">
    <name type="scientific">Yoonia rhodophyticola</name>
    <dbReference type="NCBI Taxonomy" id="3137370"/>
    <lineage>
        <taxon>Bacteria</taxon>
        <taxon>Pseudomonadati</taxon>
        <taxon>Pseudomonadota</taxon>
        <taxon>Alphaproteobacteria</taxon>
        <taxon>Rhodobacterales</taxon>
        <taxon>Paracoccaceae</taxon>
        <taxon>Yoonia</taxon>
    </lineage>
</organism>
<accession>A0AAN0MCW7</accession>
<dbReference type="Proteomes" id="UP001470809">
    <property type="component" value="Chromosome"/>
</dbReference>
<keyword evidence="3" id="KW-1185">Reference proteome</keyword>
<reference evidence="2 3" key="2">
    <citation type="submission" date="2024-08" db="EMBL/GenBank/DDBJ databases">
        <title>Phylogenomic analyses of a clade within the roseobacter group suggest taxonomic reassignments of species of the genera Aestuariivita, Citreicella, Loktanella, Nautella, Pelagibaca, Ruegeria, Thalassobius, Thiobacimonas and Tropicibacter, and the proposal o.</title>
        <authorList>
            <person name="Jeon C.O."/>
        </authorList>
    </citation>
    <scope>NUCLEOTIDE SEQUENCE [LARGE SCALE GENOMIC DNA]</scope>
    <source>
        <strain evidence="2 3">SS1-5</strain>
    </source>
</reference>
<feature type="domain" description="DUF6455" evidence="1">
    <location>
        <begin position="3"/>
        <end position="92"/>
    </location>
</feature>
<dbReference type="AlphaFoldDB" id="A0AAN0MCW7"/>
<proteinExistence type="predicted"/>
<evidence type="ECO:0000259" key="1">
    <source>
        <dbReference type="Pfam" id="PF20056"/>
    </source>
</evidence>
<dbReference type="InterPro" id="IPR045601">
    <property type="entry name" value="DUF6455"/>
</dbReference>
<gene>
    <name evidence="2" type="ORF">AABB31_10220</name>
</gene>
<dbReference type="RefSeq" id="WP_342078477.1">
    <property type="nucleotide sequence ID" value="NZ_CP151767.2"/>
</dbReference>
<evidence type="ECO:0000313" key="3">
    <source>
        <dbReference type="Proteomes" id="UP001470809"/>
    </source>
</evidence>